<gene>
    <name evidence="1" type="ORF">CGZ90_00705</name>
</gene>
<dbReference type="Proteomes" id="UP000215059">
    <property type="component" value="Unassembled WGS sequence"/>
</dbReference>
<dbReference type="RefSeq" id="WP_094250416.1">
    <property type="nucleotide sequence ID" value="NZ_JBHLXL010000001.1"/>
</dbReference>
<dbReference type="AlphaFoldDB" id="A0A235FBQ3"/>
<proteinExistence type="predicted"/>
<dbReference type="EMBL" id="NOII01000001">
    <property type="protein sequence ID" value="OYD58454.1"/>
    <property type="molecule type" value="Genomic_DNA"/>
</dbReference>
<sequence length="85" mass="9955">MGEIYETYLVTTSDSEVYEYGSLEAAEKAFQEMKSDYDDFTGDERLTLSKVIKVAYVVEDKERMKKENPKDSGYDGWVKWEEQQC</sequence>
<evidence type="ECO:0000313" key="1">
    <source>
        <dbReference type="EMBL" id="OYD58454.1"/>
    </source>
</evidence>
<evidence type="ECO:0008006" key="3">
    <source>
        <dbReference type="Google" id="ProtNLM"/>
    </source>
</evidence>
<name>A0A235FBQ3_9BACL</name>
<reference evidence="1 2" key="1">
    <citation type="submission" date="2017-07" db="EMBL/GenBank/DDBJ databases">
        <title>Fictibacillus sp. nov. GDSW-R2A3 Genome sequencing and assembly.</title>
        <authorList>
            <person name="Mayilraj S."/>
        </authorList>
    </citation>
    <scope>NUCLEOTIDE SEQUENCE [LARGE SCALE GENOMIC DNA]</scope>
    <source>
        <strain evidence="1 2">GDSW-R2A3</strain>
    </source>
</reference>
<keyword evidence="2" id="KW-1185">Reference proteome</keyword>
<accession>A0A235FBQ3</accession>
<organism evidence="1 2">
    <name type="scientific">Fictibacillus aquaticus</name>
    <dbReference type="NCBI Taxonomy" id="2021314"/>
    <lineage>
        <taxon>Bacteria</taxon>
        <taxon>Bacillati</taxon>
        <taxon>Bacillota</taxon>
        <taxon>Bacilli</taxon>
        <taxon>Bacillales</taxon>
        <taxon>Fictibacillaceae</taxon>
        <taxon>Fictibacillus</taxon>
    </lineage>
</organism>
<comment type="caution">
    <text evidence="1">The sequence shown here is derived from an EMBL/GenBank/DDBJ whole genome shotgun (WGS) entry which is preliminary data.</text>
</comment>
<protein>
    <recommendedName>
        <fullName evidence="3">Phage protein</fullName>
    </recommendedName>
</protein>
<evidence type="ECO:0000313" key="2">
    <source>
        <dbReference type="Proteomes" id="UP000215059"/>
    </source>
</evidence>